<keyword evidence="5" id="KW-1185">Reference proteome</keyword>
<keyword evidence="1" id="KW-0472">Membrane</keyword>
<feature type="transmembrane region" description="Helical" evidence="1">
    <location>
        <begin position="128"/>
        <end position="146"/>
    </location>
</feature>
<name>A0A4R3J4J5_9FIRM</name>
<dbReference type="EMBL" id="BHEO01000008">
    <property type="protein sequence ID" value="GBU06431.1"/>
    <property type="molecule type" value="Genomic_DNA"/>
</dbReference>
<proteinExistence type="predicted"/>
<dbReference type="Proteomes" id="UP000294613">
    <property type="component" value="Unassembled WGS sequence"/>
</dbReference>
<gene>
    <name evidence="3" type="ORF">EDD74_14614</name>
    <name evidence="2" type="ORF">FAEUMB_29720</name>
</gene>
<dbReference type="RefSeq" id="WP_116442328.1">
    <property type="nucleotide sequence ID" value="NZ_BHEO01000008.1"/>
</dbReference>
<evidence type="ECO:0000256" key="1">
    <source>
        <dbReference type="SAM" id="Phobius"/>
    </source>
</evidence>
<comment type="caution">
    <text evidence="3">The sequence shown here is derived from an EMBL/GenBank/DDBJ whole genome shotgun (WGS) entry which is preliminary data.</text>
</comment>
<evidence type="ECO:0000313" key="2">
    <source>
        <dbReference type="EMBL" id="GBU06431.1"/>
    </source>
</evidence>
<accession>A0A4R3J4J5</accession>
<protein>
    <submittedName>
        <fullName evidence="3">Uncharacterized protein</fullName>
    </submittedName>
</protein>
<evidence type="ECO:0000313" key="4">
    <source>
        <dbReference type="Proteomes" id="UP000294613"/>
    </source>
</evidence>
<reference evidence="3 4" key="2">
    <citation type="submission" date="2019-03" db="EMBL/GenBank/DDBJ databases">
        <title>Genomic Encyclopedia of Type Strains, Phase IV (KMG-IV): sequencing the most valuable type-strain genomes for metagenomic binning, comparative biology and taxonomic classification.</title>
        <authorList>
            <person name="Goeker M."/>
        </authorList>
    </citation>
    <scope>NUCLEOTIDE SEQUENCE [LARGE SCALE GENOMIC DNA]</scope>
    <source>
        <strain evidence="3 4">DSM 103426</strain>
    </source>
</reference>
<organism evidence="3 4">
    <name type="scientific">Faecalimonas umbilicata</name>
    <dbReference type="NCBI Taxonomy" id="1912855"/>
    <lineage>
        <taxon>Bacteria</taxon>
        <taxon>Bacillati</taxon>
        <taxon>Bacillota</taxon>
        <taxon>Clostridia</taxon>
        <taxon>Lachnospirales</taxon>
        <taxon>Lachnospiraceae</taxon>
        <taxon>Faecalimonas</taxon>
    </lineage>
</organism>
<keyword evidence="1" id="KW-0812">Transmembrane</keyword>
<feature type="transmembrane region" description="Helical" evidence="1">
    <location>
        <begin position="39"/>
        <end position="59"/>
    </location>
</feature>
<sequence length="186" mass="21898">MGFRERNRYIQLCRENEHSAFYYDTAEEKLLRYKKESKFSFSLKYQLCILAALYLGYLLNDKAYILLAQNGYLKDFLVFFCLSIGGICLLFFENNITRILKKDGVEVPYPLSDELLQKGQKDFKTQKTIMYLWSFISAILCFAFYITNLILLLVLFLASMIALSSMVAIARPVLRENLYQYLKKRM</sequence>
<reference evidence="2 5" key="1">
    <citation type="journal article" date="2018" name="Int. J. Syst. Evol. Microbiol.">
        <title>Draft Genome Sequence of Faecalimonas umbilicata JCM 30896T, an Acetate-Producing Bacterium Isolated from Human Feces.</title>
        <authorList>
            <person name="Sakamoto M."/>
            <person name="Ikeyama N."/>
            <person name="Yuki M."/>
            <person name="Ohkuma M."/>
        </authorList>
    </citation>
    <scope>NUCLEOTIDE SEQUENCE [LARGE SCALE GENOMIC DNA]</scope>
    <source>
        <strain evidence="2 5">EGH7</strain>
    </source>
</reference>
<dbReference type="Proteomes" id="UP000702954">
    <property type="component" value="Unassembled WGS sequence"/>
</dbReference>
<feature type="transmembrane region" description="Helical" evidence="1">
    <location>
        <begin position="152"/>
        <end position="174"/>
    </location>
</feature>
<evidence type="ECO:0000313" key="5">
    <source>
        <dbReference type="Proteomes" id="UP000702954"/>
    </source>
</evidence>
<evidence type="ECO:0000313" key="3">
    <source>
        <dbReference type="EMBL" id="TCS60104.1"/>
    </source>
</evidence>
<feature type="transmembrane region" description="Helical" evidence="1">
    <location>
        <begin position="71"/>
        <end position="92"/>
    </location>
</feature>
<dbReference type="EMBL" id="SLZV01000046">
    <property type="protein sequence ID" value="TCS60104.1"/>
    <property type="molecule type" value="Genomic_DNA"/>
</dbReference>
<keyword evidence="1" id="KW-1133">Transmembrane helix</keyword>
<dbReference type="AlphaFoldDB" id="A0A4R3J4J5"/>